<evidence type="ECO:0000256" key="1">
    <source>
        <dbReference type="ARBA" id="ARBA00004383"/>
    </source>
</evidence>
<sequence>MTSAELATGWGRASRRAAQRNAVLRPAPAVHRVAPATVVLPDEPAAPYRIWLALALLVAAVHWGGAALLSGQKAPQPAIVPAKVPPIRIELAKPLPQAVKPLPQPAKPPVPRPPMPQARPQPQVAKAAVVTPQARPVAVPNTTAAAPAADTVAVSREPAPAAAPAAAAETVTEANGSTAYLHNPAPDYPPMAMSQGWEGKVLLRVFVLANGNADRIEIKQSSGRKMLDEAAIKAVKRWAFVPGKRGSASVDSWAIVPIEFKLAN</sequence>
<keyword evidence="4" id="KW-1003">Cell membrane</keyword>
<gene>
    <name evidence="12" type="ORF">JMJ54_01975</name>
</gene>
<keyword evidence="9" id="KW-0472">Membrane</keyword>
<feature type="domain" description="TonB C-terminal" evidence="11">
    <location>
        <begin position="173"/>
        <end position="264"/>
    </location>
</feature>
<keyword evidence="7" id="KW-0653">Protein transport</keyword>
<keyword evidence="5" id="KW-0997">Cell inner membrane</keyword>
<dbReference type="PROSITE" id="PS52015">
    <property type="entry name" value="TONB_CTD"/>
    <property type="match status" value="1"/>
</dbReference>
<dbReference type="EMBL" id="JAESND010000001">
    <property type="protein sequence ID" value="MBM3114585.1"/>
    <property type="molecule type" value="Genomic_DNA"/>
</dbReference>
<evidence type="ECO:0000256" key="4">
    <source>
        <dbReference type="ARBA" id="ARBA00022475"/>
    </source>
</evidence>
<comment type="caution">
    <text evidence="12">The sequence shown here is derived from an EMBL/GenBank/DDBJ whole genome shotgun (WGS) entry which is preliminary data.</text>
</comment>
<feature type="compositionally biased region" description="Pro residues" evidence="10">
    <location>
        <begin position="102"/>
        <end position="119"/>
    </location>
</feature>
<proteinExistence type="inferred from homology"/>
<keyword evidence="3" id="KW-0813">Transport</keyword>
<dbReference type="InterPro" id="IPR051045">
    <property type="entry name" value="TonB-dependent_transducer"/>
</dbReference>
<evidence type="ECO:0000256" key="7">
    <source>
        <dbReference type="ARBA" id="ARBA00022927"/>
    </source>
</evidence>
<reference evidence="12 13" key="1">
    <citation type="submission" date="2021-01" db="EMBL/GenBank/DDBJ databases">
        <title>Draft Genome Sequence and Polyhydroxyalkanoate Biosynthetic Potential of Jeongeupia naejangsanensis Type Strain DSM 24253.</title>
        <authorList>
            <person name="Turrini P."/>
            <person name="Artuso I."/>
            <person name="Lugli G.A."/>
            <person name="Frangipani E."/>
            <person name="Ventura M."/>
            <person name="Visca P."/>
        </authorList>
    </citation>
    <scope>NUCLEOTIDE SEQUENCE [LARGE SCALE GENOMIC DNA]</scope>
    <source>
        <strain evidence="12 13">DSM 24253</strain>
    </source>
</reference>
<evidence type="ECO:0000256" key="8">
    <source>
        <dbReference type="ARBA" id="ARBA00022989"/>
    </source>
</evidence>
<dbReference type="Pfam" id="PF03544">
    <property type="entry name" value="TonB_C"/>
    <property type="match status" value="1"/>
</dbReference>
<dbReference type="Proteomes" id="UP000809431">
    <property type="component" value="Unassembled WGS sequence"/>
</dbReference>
<comment type="subcellular location">
    <subcellularLocation>
        <location evidence="1">Cell inner membrane</location>
        <topology evidence="1">Single-pass membrane protein</topology>
        <orientation evidence="1">Periplasmic side</orientation>
    </subcellularLocation>
</comment>
<dbReference type="SUPFAM" id="SSF74653">
    <property type="entry name" value="TolA/TonB C-terminal domain"/>
    <property type="match status" value="1"/>
</dbReference>
<evidence type="ECO:0000313" key="12">
    <source>
        <dbReference type="EMBL" id="MBM3114585.1"/>
    </source>
</evidence>
<keyword evidence="13" id="KW-1185">Reference proteome</keyword>
<evidence type="ECO:0000259" key="11">
    <source>
        <dbReference type="PROSITE" id="PS52015"/>
    </source>
</evidence>
<evidence type="ECO:0000256" key="10">
    <source>
        <dbReference type="SAM" id="MobiDB-lite"/>
    </source>
</evidence>
<evidence type="ECO:0000256" key="6">
    <source>
        <dbReference type="ARBA" id="ARBA00022692"/>
    </source>
</evidence>
<accession>A0ABS2BG46</accession>
<evidence type="ECO:0000256" key="3">
    <source>
        <dbReference type="ARBA" id="ARBA00022448"/>
    </source>
</evidence>
<protein>
    <submittedName>
        <fullName evidence="12">Energy transducer TonB</fullName>
    </submittedName>
</protein>
<dbReference type="Gene3D" id="3.30.1150.10">
    <property type="match status" value="1"/>
</dbReference>
<dbReference type="RefSeq" id="WP_203536269.1">
    <property type="nucleotide sequence ID" value="NZ_JAESND010000001.1"/>
</dbReference>
<feature type="region of interest" description="Disordered" evidence="10">
    <location>
        <begin position="98"/>
        <end position="119"/>
    </location>
</feature>
<dbReference type="PANTHER" id="PTHR33446">
    <property type="entry name" value="PROTEIN TONB-RELATED"/>
    <property type="match status" value="1"/>
</dbReference>
<comment type="similarity">
    <text evidence="2">Belongs to the TonB family.</text>
</comment>
<dbReference type="InterPro" id="IPR037682">
    <property type="entry name" value="TonB_C"/>
</dbReference>
<dbReference type="InterPro" id="IPR006260">
    <property type="entry name" value="TonB/TolA_C"/>
</dbReference>
<evidence type="ECO:0000256" key="9">
    <source>
        <dbReference type="ARBA" id="ARBA00023136"/>
    </source>
</evidence>
<evidence type="ECO:0000256" key="5">
    <source>
        <dbReference type="ARBA" id="ARBA00022519"/>
    </source>
</evidence>
<organism evidence="12 13">
    <name type="scientific">Jeongeupia naejangsanensis</name>
    <dbReference type="NCBI Taxonomy" id="613195"/>
    <lineage>
        <taxon>Bacteria</taxon>
        <taxon>Pseudomonadati</taxon>
        <taxon>Pseudomonadota</taxon>
        <taxon>Betaproteobacteria</taxon>
        <taxon>Neisseriales</taxon>
        <taxon>Chitinibacteraceae</taxon>
        <taxon>Jeongeupia</taxon>
    </lineage>
</organism>
<evidence type="ECO:0000256" key="2">
    <source>
        <dbReference type="ARBA" id="ARBA00006555"/>
    </source>
</evidence>
<keyword evidence="6" id="KW-0812">Transmembrane</keyword>
<dbReference type="PANTHER" id="PTHR33446:SF2">
    <property type="entry name" value="PROTEIN TONB"/>
    <property type="match status" value="1"/>
</dbReference>
<evidence type="ECO:0000313" key="13">
    <source>
        <dbReference type="Proteomes" id="UP000809431"/>
    </source>
</evidence>
<keyword evidence="8" id="KW-1133">Transmembrane helix</keyword>
<dbReference type="NCBIfam" id="TIGR01352">
    <property type="entry name" value="tonB_Cterm"/>
    <property type="match status" value="1"/>
</dbReference>
<name>A0ABS2BG46_9NEIS</name>